<accession>A0ACC1JYL7</accession>
<proteinExistence type="predicted"/>
<dbReference type="Proteomes" id="UP001140066">
    <property type="component" value="Unassembled WGS sequence"/>
</dbReference>
<gene>
    <name evidence="1" type="ORF">GGI18_005346</name>
</gene>
<feature type="non-terminal residue" evidence="1">
    <location>
        <position position="467"/>
    </location>
</feature>
<evidence type="ECO:0000313" key="2">
    <source>
        <dbReference type="Proteomes" id="UP001140066"/>
    </source>
</evidence>
<sequence>RAFLSKSWSFVIPTIREQIAQTLSTAAVGSLTIEEAGKSAVFGNPASDGPHVRLTVLSEQFWVRLMLVQDLGFAEAYMAGEIAVSSLVDFVRFYIYNRATLDAATASPIVSSLMYLASTRFGNSVLNTASNISAHYDLGNEMFEAFLDASMTYSCAIWSGPDDTLEAAQLRKLDILIDRAHIRPTDYVLDLGCGWGALAMRAVERTGCRVLGITLSTEQKEAAERRIAQAGMSDRITVMLVDYRKLDPAEYCFDRIISLEMVEHVGHEYLSVYFEQCHRLLHPQHGVMVLQASTMNEERYAAYTHSVDFINKHIFPGGHCPSVSALVAAATKGSRGMLMLESAANYPDHYARTLRVWRERFLSGFDKVLATAAPKNAQLIEQERELSSGTCPAPASVSSPAPTLSPELELELEPLTAAGIDGSAAATYNDVFRRKWEYYFAYCEGAFATRTLGCSMLVFTRTYNEDL</sequence>
<organism evidence="1 2">
    <name type="scientific">Coemansia linderi</name>
    <dbReference type="NCBI Taxonomy" id="2663919"/>
    <lineage>
        <taxon>Eukaryota</taxon>
        <taxon>Fungi</taxon>
        <taxon>Fungi incertae sedis</taxon>
        <taxon>Zoopagomycota</taxon>
        <taxon>Kickxellomycotina</taxon>
        <taxon>Kickxellomycetes</taxon>
        <taxon>Kickxellales</taxon>
        <taxon>Kickxellaceae</taxon>
        <taxon>Coemansia</taxon>
    </lineage>
</organism>
<dbReference type="EMBL" id="JANBUK010002943">
    <property type="protein sequence ID" value="KAJ2769717.1"/>
    <property type="molecule type" value="Genomic_DNA"/>
</dbReference>
<name>A0ACC1JYL7_9FUNG</name>
<feature type="non-terminal residue" evidence="1">
    <location>
        <position position="1"/>
    </location>
</feature>
<reference evidence="1" key="1">
    <citation type="submission" date="2022-07" db="EMBL/GenBank/DDBJ databases">
        <title>Phylogenomic reconstructions and comparative analyses of Kickxellomycotina fungi.</title>
        <authorList>
            <person name="Reynolds N.K."/>
            <person name="Stajich J.E."/>
            <person name="Barry K."/>
            <person name="Grigoriev I.V."/>
            <person name="Crous P."/>
            <person name="Smith M.E."/>
        </authorList>
    </citation>
    <scope>NUCLEOTIDE SEQUENCE</scope>
    <source>
        <strain evidence="1">BCRC 34191</strain>
    </source>
</reference>
<protein>
    <submittedName>
        <fullName evidence="1">Uncharacterized protein</fullName>
    </submittedName>
</protein>
<keyword evidence="2" id="KW-1185">Reference proteome</keyword>
<comment type="caution">
    <text evidence="1">The sequence shown here is derived from an EMBL/GenBank/DDBJ whole genome shotgun (WGS) entry which is preliminary data.</text>
</comment>
<evidence type="ECO:0000313" key="1">
    <source>
        <dbReference type="EMBL" id="KAJ2769717.1"/>
    </source>
</evidence>